<organism evidence="3 5">
    <name type="scientific">Staphylococcus microti</name>
    <dbReference type="NCBI Taxonomy" id="569857"/>
    <lineage>
        <taxon>Bacteria</taxon>
        <taxon>Bacillati</taxon>
        <taxon>Bacillota</taxon>
        <taxon>Bacilli</taxon>
        <taxon>Bacillales</taxon>
        <taxon>Staphylococcaceae</taxon>
        <taxon>Staphylococcus</taxon>
    </lineage>
</organism>
<dbReference type="InterPro" id="IPR018656">
    <property type="entry name" value="DUF2087"/>
</dbReference>
<keyword evidence="4" id="KW-1185">Reference proteome</keyword>
<gene>
    <name evidence="3" type="ORF">NCTC13832_01511</name>
    <name evidence="2" type="ORF">TP70_08855</name>
</gene>
<evidence type="ECO:0000313" key="4">
    <source>
        <dbReference type="Proteomes" id="UP000032366"/>
    </source>
</evidence>
<dbReference type="AlphaFoldDB" id="A0A0D6XNG7"/>
<evidence type="ECO:0000313" key="5">
    <source>
        <dbReference type="Proteomes" id="UP000254100"/>
    </source>
</evidence>
<dbReference type="Proteomes" id="UP000254100">
    <property type="component" value="Unassembled WGS sequence"/>
</dbReference>
<proteinExistence type="predicted"/>
<protein>
    <submittedName>
        <fullName evidence="3">Uncharacterized protein conserved in bacteria (DUF2087)</fullName>
    </submittedName>
</protein>
<evidence type="ECO:0000313" key="3">
    <source>
        <dbReference type="EMBL" id="SUM57818.1"/>
    </source>
</evidence>
<dbReference type="STRING" id="569857.TP70_08855"/>
<dbReference type="EMBL" id="UHDT01000001">
    <property type="protein sequence ID" value="SUM57818.1"/>
    <property type="molecule type" value="Genomic_DNA"/>
</dbReference>
<evidence type="ECO:0000259" key="1">
    <source>
        <dbReference type="Pfam" id="PF09860"/>
    </source>
</evidence>
<dbReference type="Proteomes" id="UP000032366">
    <property type="component" value="Unassembled WGS sequence"/>
</dbReference>
<dbReference type="RefSeq" id="WP_044361080.1">
    <property type="nucleotide sequence ID" value="NZ_JXWY01000079.1"/>
</dbReference>
<dbReference type="OrthoDB" id="9789954at2"/>
<feature type="domain" description="DUF2087" evidence="1">
    <location>
        <begin position="13"/>
        <end position="81"/>
    </location>
</feature>
<sequence>MSTIQQRFMKDNRITTLPRKEKDKIALLHYIVKAFQPNKTYSEHEVNQILKSYYSDYAILRRYLVDYAMLMRDDDGKRYWVNQGDVI</sequence>
<dbReference type="Pfam" id="PF09860">
    <property type="entry name" value="DUF2087"/>
    <property type="match status" value="1"/>
</dbReference>
<evidence type="ECO:0000313" key="2">
    <source>
        <dbReference type="EMBL" id="KIX90212.1"/>
    </source>
</evidence>
<reference evidence="2 4" key="1">
    <citation type="submission" date="2015-01" db="EMBL/GenBank/DDBJ databases">
        <authorList>
            <person name="Guo J."/>
        </authorList>
    </citation>
    <scope>NUCLEOTIDE SEQUENCE [LARGE SCALE GENOMIC DNA]</scope>
    <source>
        <strain evidence="2 4">DSM 22147</strain>
    </source>
</reference>
<dbReference type="EMBL" id="JXWY01000079">
    <property type="protein sequence ID" value="KIX90212.1"/>
    <property type="molecule type" value="Genomic_DNA"/>
</dbReference>
<reference evidence="3 5" key="2">
    <citation type="submission" date="2018-06" db="EMBL/GenBank/DDBJ databases">
        <authorList>
            <consortium name="Pathogen Informatics"/>
            <person name="Doyle S."/>
        </authorList>
    </citation>
    <scope>NUCLEOTIDE SEQUENCE [LARGE SCALE GENOMIC DNA]</scope>
    <source>
        <strain evidence="3 5">NCTC13832</strain>
    </source>
</reference>
<name>A0A0D6XNG7_9STAP</name>
<accession>A0A0D6XNG7</accession>